<dbReference type="Pfam" id="PF05402">
    <property type="entry name" value="PqqD"/>
    <property type="match status" value="1"/>
</dbReference>
<dbReference type="InterPro" id="IPR041881">
    <property type="entry name" value="PqqD_sf"/>
</dbReference>
<comment type="caution">
    <text evidence="1">The sequence shown here is derived from an EMBL/GenBank/DDBJ whole genome shotgun (WGS) entry which is preliminary data.</text>
</comment>
<accession>A0ABR5HSS3</accession>
<dbReference type="InterPro" id="IPR008792">
    <property type="entry name" value="PQQD"/>
</dbReference>
<sequence>MTPLMAEQVSVVETEYGMVLLDERTGEYWQLTPSASTIVARIRDGGGVEEAVVALTRAFDVNEETARRDTLALVERLVQLQVMTR</sequence>
<evidence type="ECO:0008006" key="3">
    <source>
        <dbReference type="Google" id="ProtNLM"/>
    </source>
</evidence>
<dbReference type="RefSeq" id="WP_079025182.1">
    <property type="nucleotide sequence ID" value="NZ_LFEH01000123.1"/>
</dbReference>
<reference evidence="1 2" key="1">
    <citation type="submission" date="2015-06" db="EMBL/GenBank/DDBJ databases">
        <title>Draft genome sequence of Streptomyces leeuwenhoekii C58, which produces the novel lasso peptide, chaxapeptin.</title>
        <authorList>
            <person name="Yi Y."/>
            <person name="Hai D."/>
            <person name="Jaspars M."/>
            <person name="Sheng H."/>
            <person name="Rateb M.E."/>
            <person name="Bull A."/>
            <person name="Goodfellow M."/>
            <person name="Asenjo J.A."/>
            <person name="Ebel R."/>
        </authorList>
    </citation>
    <scope>NUCLEOTIDE SEQUENCE [LARGE SCALE GENOMIC DNA]</scope>
    <source>
        <strain evidence="1 2">C58</strain>
    </source>
</reference>
<keyword evidence="2" id="KW-1185">Reference proteome</keyword>
<gene>
    <name evidence="1" type="ORF">ACH49_24860</name>
</gene>
<name>A0ABR5HSS3_STRLW</name>
<dbReference type="Proteomes" id="UP000037274">
    <property type="component" value="Unassembled WGS sequence"/>
</dbReference>
<dbReference type="Gene3D" id="1.10.10.1150">
    <property type="entry name" value="Coenzyme PQQ synthesis protein D (PqqD)"/>
    <property type="match status" value="1"/>
</dbReference>
<evidence type="ECO:0000313" key="1">
    <source>
        <dbReference type="EMBL" id="KMS71227.1"/>
    </source>
</evidence>
<dbReference type="EMBL" id="LFEH01000123">
    <property type="protein sequence ID" value="KMS71227.1"/>
    <property type="molecule type" value="Genomic_DNA"/>
</dbReference>
<dbReference type="NCBIfam" id="NF033530">
    <property type="entry name" value="lasso_PqqD_Strm"/>
    <property type="match status" value="1"/>
</dbReference>
<organism evidence="1 2">
    <name type="scientific">Streptomyces leeuwenhoekii</name>
    <dbReference type="NCBI Taxonomy" id="1437453"/>
    <lineage>
        <taxon>Bacteria</taxon>
        <taxon>Bacillati</taxon>
        <taxon>Actinomycetota</taxon>
        <taxon>Actinomycetes</taxon>
        <taxon>Kitasatosporales</taxon>
        <taxon>Streptomycetaceae</taxon>
        <taxon>Streptomyces</taxon>
    </lineage>
</organism>
<evidence type="ECO:0000313" key="2">
    <source>
        <dbReference type="Proteomes" id="UP000037274"/>
    </source>
</evidence>
<protein>
    <recommendedName>
        <fullName evidence="3">Lasso peptide biosynthesis PqqD family chaperone</fullName>
    </recommendedName>
</protein>
<proteinExistence type="predicted"/>